<protein>
    <submittedName>
        <fullName evidence="2">Uncharacterized protein</fullName>
    </submittedName>
</protein>
<feature type="region of interest" description="Disordered" evidence="1">
    <location>
        <begin position="100"/>
        <end position="134"/>
    </location>
</feature>
<organism evidence="2 3">
    <name type="scientific">Paramuricea clavata</name>
    <name type="common">Red gorgonian</name>
    <name type="synonym">Violescent sea-whip</name>
    <dbReference type="NCBI Taxonomy" id="317549"/>
    <lineage>
        <taxon>Eukaryota</taxon>
        <taxon>Metazoa</taxon>
        <taxon>Cnidaria</taxon>
        <taxon>Anthozoa</taxon>
        <taxon>Octocorallia</taxon>
        <taxon>Malacalcyonacea</taxon>
        <taxon>Plexauridae</taxon>
        <taxon>Paramuricea</taxon>
    </lineage>
</organism>
<evidence type="ECO:0000256" key="1">
    <source>
        <dbReference type="SAM" id="MobiDB-lite"/>
    </source>
</evidence>
<sequence length="134" mass="15182">MSETEMKRHMSVLHHDKKGKGSGPVQKEHQCNFIIKSGGNSRRCGLAFPSKNKLAAHKQQTSHLQRKRKIGNSSKAGASEPKQLRLEETLMILENASVPERNPADHDQQEEEACNLCHQEDVDENKEDIDVDDW</sequence>
<name>A0A7D9LWX6_PARCT</name>
<accession>A0A7D9LWX6</accession>
<evidence type="ECO:0000313" key="3">
    <source>
        <dbReference type="Proteomes" id="UP001152795"/>
    </source>
</evidence>
<comment type="caution">
    <text evidence="2">The sequence shown here is derived from an EMBL/GenBank/DDBJ whole genome shotgun (WGS) entry which is preliminary data.</text>
</comment>
<feature type="non-terminal residue" evidence="2">
    <location>
        <position position="1"/>
    </location>
</feature>
<keyword evidence="3" id="KW-1185">Reference proteome</keyword>
<proteinExistence type="predicted"/>
<gene>
    <name evidence="2" type="ORF">PACLA_8A003745</name>
</gene>
<dbReference type="Proteomes" id="UP001152795">
    <property type="component" value="Unassembled WGS sequence"/>
</dbReference>
<feature type="compositionally biased region" description="Basic residues" evidence="1">
    <location>
        <begin position="9"/>
        <end position="20"/>
    </location>
</feature>
<feature type="compositionally biased region" description="Acidic residues" evidence="1">
    <location>
        <begin position="121"/>
        <end position="134"/>
    </location>
</feature>
<feature type="region of interest" description="Disordered" evidence="1">
    <location>
        <begin position="1"/>
        <end position="26"/>
    </location>
</feature>
<evidence type="ECO:0000313" key="2">
    <source>
        <dbReference type="EMBL" id="CAB4040148.1"/>
    </source>
</evidence>
<dbReference type="AlphaFoldDB" id="A0A7D9LWX6"/>
<feature type="region of interest" description="Disordered" evidence="1">
    <location>
        <begin position="50"/>
        <end position="84"/>
    </location>
</feature>
<reference evidence="2" key="1">
    <citation type="submission" date="2020-04" db="EMBL/GenBank/DDBJ databases">
        <authorList>
            <person name="Alioto T."/>
            <person name="Alioto T."/>
            <person name="Gomez Garrido J."/>
        </authorList>
    </citation>
    <scope>NUCLEOTIDE SEQUENCE</scope>
    <source>
        <strain evidence="2">A484AB</strain>
    </source>
</reference>
<dbReference type="EMBL" id="CACRXK020026360">
    <property type="protein sequence ID" value="CAB4040148.1"/>
    <property type="molecule type" value="Genomic_DNA"/>
</dbReference>